<dbReference type="EMBL" id="SRLO01001239">
    <property type="protein sequence ID" value="TNN39884.1"/>
    <property type="molecule type" value="Genomic_DNA"/>
</dbReference>
<dbReference type="Proteomes" id="UP000314294">
    <property type="component" value="Unassembled WGS sequence"/>
</dbReference>
<comment type="caution">
    <text evidence="1">The sequence shown here is derived from an EMBL/GenBank/DDBJ whole genome shotgun (WGS) entry which is preliminary data.</text>
</comment>
<reference evidence="1 2" key="1">
    <citation type="submission" date="2019-03" db="EMBL/GenBank/DDBJ databases">
        <title>First draft genome of Liparis tanakae, snailfish: a comprehensive survey of snailfish specific genes.</title>
        <authorList>
            <person name="Kim W."/>
            <person name="Song I."/>
            <person name="Jeong J.-H."/>
            <person name="Kim D."/>
            <person name="Kim S."/>
            <person name="Ryu S."/>
            <person name="Song J.Y."/>
            <person name="Lee S.K."/>
        </authorList>
    </citation>
    <scope>NUCLEOTIDE SEQUENCE [LARGE SCALE GENOMIC DNA]</scope>
    <source>
        <tissue evidence="1">Muscle</tissue>
    </source>
</reference>
<proteinExistence type="predicted"/>
<accession>A0A4Z2FGL3</accession>
<sequence length="296" mass="31381">MRVVLCSACLARREWSCCTSTSLSVRTSTSSGVSRSCMSTSSAATHDSASSSGGTAAFASEYFLFRPSAMPCSKAFWGFPSFENKYLLQKYSMRKFSDKRSPLAWRPTSSSCVLLLCSISDRTPSAASSHTWTSCSSLCSCSLSSCSPRASARPSLLLCFTLQETNKTQLTSEAALRLIGQQRLLGNGHCSLPVVATLHGLQPLTERGGWRPLQVGGDSQQPGGTQLQRRQGAVLAVQPVLILVPGLQQVVQVLGGGGLRPGSVGKLRLHVVQEGGGLLHLRGGAVLTLSLTTMVI</sequence>
<protein>
    <submittedName>
        <fullName evidence="1">Uncharacterized protein</fullName>
    </submittedName>
</protein>
<keyword evidence="2" id="KW-1185">Reference proteome</keyword>
<evidence type="ECO:0000313" key="2">
    <source>
        <dbReference type="Proteomes" id="UP000314294"/>
    </source>
</evidence>
<name>A0A4Z2FGL3_9TELE</name>
<evidence type="ECO:0000313" key="1">
    <source>
        <dbReference type="EMBL" id="TNN39884.1"/>
    </source>
</evidence>
<organism evidence="1 2">
    <name type="scientific">Liparis tanakae</name>
    <name type="common">Tanaka's snailfish</name>
    <dbReference type="NCBI Taxonomy" id="230148"/>
    <lineage>
        <taxon>Eukaryota</taxon>
        <taxon>Metazoa</taxon>
        <taxon>Chordata</taxon>
        <taxon>Craniata</taxon>
        <taxon>Vertebrata</taxon>
        <taxon>Euteleostomi</taxon>
        <taxon>Actinopterygii</taxon>
        <taxon>Neopterygii</taxon>
        <taxon>Teleostei</taxon>
        <taxon>Neoteleostei</taxon>
        <taxon>Acanthomorphata</taxon>
        <taxon>Eupercaria</taxon>
        <taxon>Perciformes</taxon>
        <taxon>Cottioidei</taxon>
        <taxon>Cottales</taxon>
        <taxon>Liparidae</taxon>
        <taxon>Liparis</taxon>
    </lineage>
</organism>
<gene>
    <name evidence="1" type="ORF">EYF80_049956</name>
</gene>
<dbReference type="AlphaFoldDB" id="A0A4Z2FGL3"/>